<dbReference type="Proteomes" id="UP000076842">
    <property type="component" value="Unassembled WGS sequence"/>
</dbReference>
<gene>
    <name evidence="1" type="ORF">CALCODRAFT_498990</name>
</gene>
<proteinExistence type="predicted"/>
<name>A0A165EMM6_9BASI</name>
<accession>A0A165EMM6</accession>
<sequence>MQGSVAGLPNLLLYTNNLKCFNLYSSPIGADILGCLVQLFKSQLLDLHVTIGHDDTALQLALVGRFLTLRHLGLDVYPFEDGIRLADADVPPFEMPMLHSLEFNCLAGEGWKELMKFVGRGHFPALEILILEVDISIRSRRQSRMGQTLRPLLENVGQRLRYLDLSISEANDAAQVIFPLLTTVQEISVLLVPASLNIGSCIPTSTMKVNLQLDRDWTQLQHSLFRFLDDLHSNAKQSPLLRVVQLLGRTSMPFLWRTILSTHATTAEQLIIRSVTLQEDGIQLQDQSGESYHNETSALVDREQDSTFTRQLRPVAIGKSNK</sequence>
<evidence type="ECO:0000313" key="2">
    <source>
        <dbReference type="Proteomes" id="UP000076842"/>
    </source>
</evidence>
<protein>
    <recommendedName>
        <fullName evidence="3">F-box domain-containing protein</fullName>
    </recommendedName>
</protein>
<reference evidence="1 2" key="1">
    <citation type="journal article" date="2016" name="Mol. Biol. Evol.">
        <title>Comparative Genomics of Early-Diverging Mushroom-Forming Fungi Provides Insights into the Origins of Lignocellulose Decay Capabilities.</title>
        <authorList>
            <person name="Nagy L.G."/>
            <person name="Riley R."/>
            <person name="Tritt A."/>
            <person name="Adam C."/>
            <person name="Daum C."/>
            <person name="Floudas D."/>
            <person name="Sun H."/>
            <person name="Yadav J.S."/>
            <person name="Pangilinan J."/>
            <person name="Larsson K.H."/>
            <person name="Matsuura K."/>
            <person name="Barry K."/>
            <person name="Labutti K."/>
            <person name="Kuo R."/>
            <person name="Ohm R.A."/>
            <person name="Bhattacharya S.S."/>
            <person name="Shirouzu T."/>
            <person name="Yoshinaga Y."/>
            <person name="Martin F.M."/>
            <person name="Grigoriev I.V."/>
            <person name="Hibbett D.S."/>
        </authorList>
    </citation>
    <scope>NUCLEOTIDE SEQUENCE [LARGE SCALE GENOMIC DNA]</scope>
    <source>
        <strain evidence="1 2">HHB12733</strain>
    </source>
</reference>
<dbReference type="InParanoid" id="A0A165EMM6"/>
<dbReference type="AlphaFoldDB" id="A0A165EMM6"/>
<evidence type="ECO:0008006" key="3">
    <source>
        <dbReference type="Google" id="ProtNLM"/>
    </source>
</evidence>
<evidence type="ECO:0000313" key="1">
    <source>
        <dbReference type="EMBL" id="KZT55166.1"/>
    </source>
</evidence>
<keyword evidence="2" id="KW-1185">Reference proteome</keyword>
<dbReference type="EMBL" id="KV424000">
    <property type="protein sequence ID" value="KZT55166.1"/>
    <property type="molecule type" value="Genomic_DNA"/>
</dbReference>
<organism evidence="1 2">
    <name type="scientific">Calocera cornea HHB12733</name>
    <dbReference type="NCBI Taxonomy" id="1353952"/>
    <lineage>
        <taxon>Eukaryota</taxon>
        <taxon>Fungi</taxon>
        <taxon>Dikarya</taxon>
        <taxon>Basidiomycota</taxon>
        <taxon>Agaricomycotina</taxon>
        <taxon>Dacrymycetes</taxon>
        <taxon>Dacrymycetales</taxon>
        <taxon>Dacrymycetaceae</taxon>
        <taxon>Calocera</taxon>
    </lineage>
</organism>